<evidence type="ECO:0000256" key="1">
    <source>
        <dbReference type="RuleBase" id="RU363044"/>
    </source>
</evidence>
<feature type="domain" description="DNA helicase Pif1-like DEAD-box helicase" evidence="2">
    <location>
        <begin position="4"/>
        <end position="197"/>
    </location>
</feature>
<dbReference type="Gene3D" id="3.40.50.300">
    <property type="entry name" value="P-loop containing nucleotide triphosphate hydrolases"/>
    <property type="match status" value="2"/>
</dbReference>
<keyword evidence="1" id="KW-0067">ATP-binding</keyword>
<dbReference type="InterPro" id="IPR027417">
    <property type="entry name" value="P-loop_NTPase"/>
</dbReference>
<dbReference type="InterPro" id="IPR010285">
    <property type="entry name" value="DNA_helicase_pif1-like_DEAD"/>
</dbReference>
<dbReference type="AlphaFoldDB" id="A0A8B6CM61"/>
<evidence type="ECO:0000313" key="4">
    <source>
        <dbReference type="Proteomes" id="UP000596742"/>
    </source>
</evidence>
<keyword evidence="1 3" id="KW-0378">Hydrolase</keyword>
<gene>
    <name evidence="3" type="ORF">MGAL_10B022368</name>
</gene>
<dbReference type="EMBL" id="UYJE01001911">
    <property type="protein sequence ID" value="VDI06332.1"/>
    <property type="molecule type" value="Genomic_DNA"/>
</dbReference>
<comment type="caution">
    <text evidence="3">The sequence shown here is derived from an EMBL/GenBank/DDBJ whole genome shotgun (WGS) entry which is preliminary data.</text>
</comment>
<keyword evidence="1" id="KW-0227">DNA damage</keyword>
<dbReference type="EC" id="5.6.2.3" evidence="1"/>
<name>A0A8B6CM61_MYTGA</name>
<dbReference type="GO" id="GO:0000723">
    <property type="term" value="P:telomere maintenance"/>
    <property type="evidence" value="ECO:0007669"/>
    <property type="project" value="InterPro"/>
</dbReference>
<dbReference type="GO" id="GO:0006281">
    <property type="term" value="P:DNA repair"/>
    <property type="evidence" value="ECO:0007669"/>
    <property type="project" value="UniProtKB-KW"/>
</dbReference>
<accession>A0A8B6CM61</accession>
<proteinExistence type="inferred from homology"/>
<dbReference type="GO" id="GO:0005524">
    <property type="term" value="F:ATP binding"/>
    <property type="evidence" value="ECO:0007669"/>
    <property type="project" value="UniProtKB-KW"/>
</dbReference>
<comment type="catalytic activity">
    <reaction evidence="1">
        <text>ATP + H2O = ADP + phosphate + H(+)</text>
        <dbReference type="Rhea" id="RHEA:13065"/>
        <dbReference type="ChEBI" id="CHEBI:15377"/>
        <dbReference type="ChEBI" id="CHEBI:15378"/>
        <dbReference type="ChEBI" id="CHEBI:30616"/>
        <dbReference type="ChEBI" id="CHEBI:43474"/>
        <dbReference type="ChEBI" id="CHEBI:456216"/>
        <dbReference type="EC" id="5.6.2.3"/>
    </reaction>
</comment>
<protein>
    <recommendedName>
        <fullName evidence="1">ATP-dependent DNA helicase</fullName>
        <ecNumber evidence="1">5.6.2.3</ecNumber>
    </recommendedName>
</protein>
<dbReference type="GO" id="GO:0016787">
    <property type="term" value="F:hydrolase activity"/>
    <property type="evidence" value="ECO:0007669"/>
    <property type="project" value="UniProtKB-KW"/>
</dbReference>
<keyword evidence="1" id="KW-0233">DNA recombination</keyword>
<dbReference type="Proteomes" id="UP000596742">
    <property type="component" value="Unassembled WGS sequence"/>
</dbReference>
<dbReference type="PANTHER" id="PTHR47642">
    <property type="entry name" value="ATP-DEPENDENT DNA HELICASE"/>
    <property type="match status" value="1"/>
</dbReference>
<evidence type="ECO:0000259" key="2">
    <source>
        <dbReference type="Pfam" id="PF05970"/>
    </source>
</evidence>
<dbReference type="CDD" id="cd18809">
    <property type="entry name" value="SF1_C_RecD"/>
    <property type="match status" value="1"/>
</dbReference>
<organism evidence="3 4">
    <name type="scientific">Mytilus galloprovincialis</name>
    <name type="common">Mediterranean mussel</name>
    <dbReference type="NCBI Taxonomy" id="29158"/>
    <lineage>
        <taxon>Eukaryota</taxon>
        <taxon>Metazoa</taxon>
        <taxon>Spiralia</taxon>
        <taxon>Lophotrochozoa</taxon>
        <taxon>Mollusca</taxon>
        <taxon>Bivalvia</taxon>
        <taxon>Autobranchia</taxon>
        <taxon>Pteriomorphia</taxon>
        <taxon>Mytilida</taxon>
        <taxon>Mytiloidea</taxon>
        <taxon>Mytilidae</taxon>
        <taxon>Mytilinae</taxon>
        <taxon>Mytilus</taxon>
    </lineage>
</organism>
<keyword evidence="1 3" id="KW-0347">Helicase</keyword>
<keyword evidence="4" id="KW-1185">Reference proteome</keyword>
<evidence type="ECO:0000313" key="3">
    <source>
        <dbReference type="EMBL" id="VDI06332.1"/>
    </source>
</evidence>
<keyword evidence="1" id="KW-0547">Nucleotide-binding</keyword>
<dbReference type="SUPFAM" id="SSF52540">
    <property type="entry name" value="P-loop containing nucleoside triphosphate hydrolases"/>
    <property type="match status" value="2"/>
</dbReference>
<keyword evidence="1" id="KW-0234">DNA repair</keyword>
<sequence>MKIKEEPLYAFLTGGAGVGKSVVVRAIFQALHRQLCSTEGEDPDDIRILLCAPTGKAAYNINGLTIHNAFHIQPNKGFNQPISCDVLNTLRMKYRNLSVILIDEISMVGNKMFSELESRLQLIKGNKQRFGGVSLIAIGDFFQLKPVFDGWIFQDLDKGIAPLAPNLWKELFSMHELTQIMRQKDDLHFAELLNRVRENALSDDDMAILHTRIVSPKDLNYPINKIHLFVQNDLVDRFNTDVISKLKTEKVVVPSVDTVQAEISADSKAKLLKYLPNNQSKTANLAKEVELAIGMKYDLTANIGVTDGLTNGSSCEIQMIEYKTKTSRPSIVWVQFNDDHIGKDARKKYCHLYTQIINQSWTPIFDIKRSFTYNNKFYERIQIPLRPAAGKTIHKSQGDTLDEVVVSLETKCKARIPHIHYVALSRVRSLNGLYIVDLNGDKIAVSESVREELLRLRSDATLQLCFTPLYSLPTENIKIVFNNARSLHAHYKDFKADPNIINADIVGIAETRLIATDSNEAYSLPGFQPAIRND</sequence>
<dbReference type="InterPro" id="IPR051055">
    <property type="entry name" value="PIF1_helicase"/>
</dbReference>
<dbReference type="OrthoDB" id="6148762at2759"/>
<dbReference type="GO" id="GO:0006310">
    <property type="term" value="P:DNA recombination"/>
    <property type="evidence" value="ECO:0007669"/>
    <property type="project" value="UniProtKB-KW"/>
</dbReference>
<reference evidence="3" key="1">
    <citation type="submission" date="2018-11" db="EMBL/GenBank/DDBJ databases">
        <authorList>
            <person name="Alioto T."/>
            <person name="Alioto T."/>
        </authorList>
    </citation>
    <scope>NUCLEOTIDE SEQUENCE</scope>
</reference>
<dbReference type="Pfam" id="PF05970">
    <property type="entry name" value="PIF1"/>
    <property type="match status" value="1"/>
</dbReference>
<comment type="similarity">
    <text evidence="1">Belongs to the helicase family.</text>
</comment>
<dbReference type="GO" id="GO:0043139">
    <property type="term" value="F:5'-3' DNA helicase activity"/>
    <property type="evidence" value="ECO:0007669"/>
    <property type="project" value="UniProtKB-EC"/>
</dbReference>
<dbReference type="PANTHER" id="PTHR47642:SF5">
    <property type="entry name" value="ATP-DEPENDENT DNA HELICASE"/>
    <property type="match status" value="1"/>
</dbReference>
<comment type="cofactor">
    <cofactor evidence="1">
        <name>Mg(2+)</name>
        <dbReference type="ChEBI" id="CHEBI:18420"/>
    </cofactor>
</comment>